<evidence type="ECO:0000256" key="7">
    <source>
        <dbReference type="ARBA" id="ARBA00041803"/>
    </source>
</evidence>
<sequence length="236" mass="27073">MNPLLNVIYEDEDYIIIDKPAGVLVHKTSIAKEEQKLIAVQILRDQIGCRVYPLHRIDRPTTGILVFAKSSEAAGLFQPLFPTDAVKKKYLAVVRGFMPEIPGTIDSPLKKDLHGELQEARTEYSLISKSEIPYSSSPRYKTSRYSLIRAYPITGRMHQIRRHMAHLRHYIIGDTTHGDNKQNNFFRAQFDLNNLLLHAFQLDFIHPKKQIPISVTAPLPSHFLEILKKLELELPL</sequence>
<name>S2DH22_INDAL</name>
<dbReference type="PANTHER" id="PTHR21600:SF56">
    <property type="entry name" value="TRNA PSEUDOURIDINE SYNTHASE C"/>
    <property type="match status" value="1"/>
</dbReference>
<dbReference type="InterPro" id="IPR050188">
    <property type="entry name" value="RluA_PseudoU_synthase"/>
</dbReference>
<evidence type="ECO:0000256" key="9">
    <source>
        <dbReference type="ARBA" id="ARBA00043049"/>
    </source>
</evidence>
<dbReference type="InterPro" id="IPR006145">
    <property type="entry name" value="PsdUridine_synth_RsuA/RluA"/>
</dbReference>
<comment type="function">
    <text evidence="4">Responsible for synthesis of pseudouridine from uracil-65 in transfer RNAs.</text>
</comment>
<dbReference type="RefSeq" id="WP_009032272.1">
    <property type="nucleotide sequence ID" value="NZ_ALWO02000023.1"/>
</dbReference>
<evidence type="ECO:0000256" key="6">
    <source>
        <dbReference type="ARBA" id="ARBA00040675"/>
    </source>
</evidence>
<organism evidence="11 12">
    <name type="scientific">Indibacter alkaliphilus (strain CCUG 57479 / KCTC 22604 / LW1)</name>
    <dbReference type="NCBI Taxonomy" id="1189612"/>
    <lineage>
        <taxon>Bacteria</taxon>
        <taxon>Pseudomonadati</taxon>
        <taxon>Bacteroidota</taxon>
        <taxon>Cytophagia</taxon>
        <taxon>Cytophagales</taxon>
        <taxon>Cyclobacteriaceae</taxon>
    </lineage>
</organism>
<accession>S2DH22</accession>
<dbReference type="SUPFAM" id="SSF55120">
    <property type="entry name" value="Pseudouridine synthase"/>
    <property type="match status" value="1"/>
</dbReference>
<evidence type="ECO:0000259" key="10">
    <source>
        <dbReference type="Pfam" id="PF00849"/>
    </source>
</evidence>
<comment type="catalytic activity">
    <reaction evidence="3">
        <text>uridine(65) in tRNA = pseudouridine(65) in tRNA</text>
        <dbReference type="Rhea" id="RHEA:42536"/>
        <dbReference type="Rhea" id="RHEA-COMP:10103"/>
        <dbReference type="Rhea" id="RHEA-COMP:10104"/>
        <dbReference type="ChEBI" id="CHEBI:65314"/>
        <dbReference type="ChEBI" id="CHEBI:65315"/>
        <dbReference type="EC" id="5.4.99.26"/>
    </reaction>
</comment>
<dbReference type="Pfam" id="PF00849">
    <property type="entry name" value="PseudoU_synth_2"/>
    <property type="match status" value="1"/>
</dbReference>
<dbReference type="GO" id="GO:0000455">
    <property type="term" value="P:enzyme-directed rRNA pseudouridine synthesis"/>
    <property type="evidence" value="ECO:0007669"/>
    <property type="project" value="TreeGrafter"/>
</dbReference>
<evidence type="ECO:0000313" key="11">
    <source>
        <dbReference type="EMBL" id="EOZ98279.1"/>
    </source>
</evidence>
<dbReference type="Proteomes" id="UP000006073">
    <property type="component" value="Unassembled WGS sequence"/>
</dbReference>
<dbReference type="PROSITE" id="PS01129">
    <property type="entry name" value="PSI_RLU"/>
    <property type="match status" value="1"/>
</dbReference>
<evidence type="ECO:0000256" key="4">
    <source>
        <dbReference type="ARBA" id="ARBA00037670"/>
    </source>
</evidence>
<gene>
    <name evidence="11" type="ORF">A33Q_0933</name>
</gene>
<dbReference type="OrthoDB" id="835205at2"/>
<dbReference type="InterPro" id="IPR006224">
    <property type="entry name" value="PsdUridine_synth_RluA-like_CS"/>
</dbReference>
<keyword evidence="1" id="KW-0819">tRNA processing</keyword>
<dbReference type="InterPro" id="IPR020103">
    <property type="entry name" value="PsdUridine_synth_cat_dom_sf"/>
</dbReference>
<protein>
    <recommendedName>
        <fullName evidence="6">tRNA pseudouridine synthase C</fullName>
        <ecNumber evidence="5">5.4.99.26</ecNumber>
    </recommendedName>
    <alternativeName>
        <fullName evidence="8">tRNA pseudouridine(65) synthase</fullName>
    </alternativeName>
    <alternativeName>
        <fullName evidence="9">tRNA pseudouridylate synthase C</fullName>
    </alternativeName>
    <alternativeName>
        <fullName evidence="7">tRNA-uridine isomerase C</fullName>
    </alternativeName>
</protein>
<evidence type="ECO:0000256" key="8">
    <source>
        <dbReference type="ARBA" id="ARBA00041975"/>
    </source>
</evidence>
<evidence type="ECO:0000256" key="2">
    <source>
        <dbReference type="ARBA" id="ARBA00023235"/>
    </source>
</evidence>
<dbReference type="PANTHER" id="PTHR21600">
    <property type="entry name" value="MITOCHONDRIAL RNA PSEUDOURIDINE SYNTHASE"/>
    <property type="match status" value="1"/>
</dbReference>
<proteinExistence type="predicted"/>
<dbReference type="AlphaFoldDB" id="S2DH22"/>
<dbReference type="GO" id="GO:0003723">
    <property type="term" value="F:RNA binding"/>
    <property type="evidence" value="ECO:0007669"/>
    <property type="project" value="InterPro"/>
</dbReference>
<evidence type="ECO:0000256" key="3">
    <source>
        <dbReference type="ARBA" id="ARBA00036607"/>
    </source>
</evidence>
<dbReference type="Gene3D" id="3.30.2350.10">
    <property type="entry name" value="Pseudouridine synthase"/>
    <property type="match status" value="1"/>
</dbReference>
<evidence type="ECO:0000256" key="5">
    <source>
        <dbReference type="ARBA" id="ARBA00038943"/>
    </source>
</evidence>
<feature type="domain" description="Pseudouridine synthase RsuA/RluA-like" evidence="10">
    <location>
        <begin position="13"/>
        <end position="166"/>
    </location>
</feature>
<keyword evidence="12" id="KW-1185">Reference proteome</keyword>
<dbReference type="GO" id="GO:0008033">
    <property type="term" value="P:tRNA processing"/>
    <property type="evidence" value="ECO:0007669"/>
    <property type="project" value="UniProtKB-KW"/>
</dbReference>
<reference evidence="11 12" key="1">
    <citation type="journal article" date="2013" name="Genome Announc.">
        <title>Draft Genome Sequence of Indibacter alkaliphilus Strain LW1T, Isolated from Lonar Lake, a Haloalkaline Lake in the Buldana District of Maharashtra, India.</title>
        <authorList>
            <person name="Singh A."/>
            <person name="Kumar Jangir P."/>
            <person name="Sharma R."/>
            <person name="Singh A."/>
            <person name="Kumar Pinnaka A."/>
            <person name="Shivaji S."/>
        </authorList>
    </citation>
    <scope>NUCLEOTIDE SEQUENCE [LARGE SCALE GENOMIC DNA]</scope>
    <source>
        <strain evidence="12">CCUG 57479 / KCTC 22604 / LW1</strain>
    </source>
</reference>
<evidence type="ECO:0000313" key="12">
    <source>
        <dbReference type="Proteomes" id="UP000006073"/>
    </source>
</evidence>
<dbReference type="EMBL" id="ALWO02000023">
    <property type="protein sequence ID" value="EOZ98279.1"/>
    <property type="molecule type" value="Genomic_DNA"/>
</dbReference>
<dbReference type="GO" id="GO:0160149">
    <property type="term" value="F:tRNA pseudouridine(65) synthase activity"/>
    <property type="evidence" value="ECO:0007669"/>
    <property type="project" value="UniProtKB-EC"/>
</dbReference>
<dbReference type="STRING" id="1189612.A33Q_0933"/>
<comment type="caution">
    <text evidence="11">The sequence shown here is derived from an EMBL/GenBank/DDBJ whole genome shotgun (WGS) entry which is preliminary data.</text>
</comment>
<dbReference type="EC" id="5.4.99.26" evidence="5"/>
<keyword evidence="2" id="KW-0413">Isomerase</keyword>
<dbReference type="eggNOG" id="COG0564">
    <property type="taxonomic scope" value="Bacteria"/>
</dbReference>
<evidence type="ECO:0000256" key="1">
    <source>
        <dbReference type="ARBA" id="ARBA00022694"/>
    </source>
</evidence>